<accession>A0A397S7A5</accession>
<proteinExistence type="predicted"/>
<keyword evidence="2" id="KW-1185">Reference proteome</keyword>
<comment type="caution">
    <text evidence="1">The sequence shown here is derived from an EMBL/GenBank/DDBJ whole genome shotgun (WGS) entry which is preliminary data.</text>
</comment>
<dbReference type="AlphaFoldDB" id="A0A397S7A5"/>
<sequence length="315" mass="36451">MASKEAAQLVFIESKHQKTIRLIDDEDIAEECHTWIHSQGGKITLLKFKAFIEEKLLIHSGSQKQDDHERPDILKYWQTFLDKIYGYEKYMMKYEGKNIEWIPLTLETSKKESGELPLRKKGNVRSIIVSEFLSEECGKDREGYWMSEHLIEQVKTKAILIFETIFSNCIALFAFDNSSNHAAFRSDALVASRMNLKPGGKQPKMRDTIFGPDNWHQSIVNKNNEPKGMKQILVECGLWKNGLNANYQLCLQHVVPTALESVNTVTIRKFARKAWRYMDLYRKGIMGKLAKYAAKKYKSHHCIPEYVLAELNKVS</sequence>
<organism evidence="1 2">
    <name type="scientific">Glomus cerebriforme</name>
    <dbReference type="NCBI Taxonomy" id="658196"/>
    <lineage>
        <taxon>Eukaryota</taxon>
        <taxon>Fungi</taxon>
        <taxon>Fungi incertae sedis</taxon>
        <taxon>Mucoromycota</taxon>
        <taxon>Glomeromycotina</taxon>
        <taxon>Glomeromycetes</taxon>
        <taxon>Glomerales</taxon>
        <taxon>Glomeraceae</taxon>
        <taxon>Glomus</taxon>
    </lineage>
</organism>
<dbReference type="PANTHER" id="PTHR35871:SF1">
    <property type="entry name" value="CXC1-LIKE CYSTEINE CLUSTER ASSOCIATED WITH KDZ TRANSPOSASES DOMAIN-CONTAINING PROTEIN"/>
    <property type="match status" value="1"/>
</dbReference>
<gene>
    <name evidence="1" type="ORF">C1645_839743</name>
</gene>
<evidence type="ECO:0000313" key="1">
    <source>
        <dbReference type="EMBL" id="RIA79867.1"/>
    </source>
</evidence>
<reference evidence="1 2" key="1">
    <citation type="submission" date="2018-06" db="EMBL/GenBank/DDBJ databases">
        <title>Comparative genomics reveals the genomic features of Rhizophagus irregularis, R. cerebriforme, R. diaphanum and Gigaspora rosea, and their symbiotic lifestyle signature.</title>
        <authorList>
            <person name="Morin E."/>
            <person name="San Clemente H."/>
            <person name="Chen E.C.H."/>
            <person name="De La Providencia I."/>
            <person name="Hainaut M."/>
            <person name="Kuo A."/>
            <person name="Kohler A."/>
            <person name="Murat C."/>
            <person name="Tang N."/>
            <person name="Roy S."/>
            <person name="Loubradou J."/>
            <person name="Henrissat B."/>
            <person name="Grigoriev I.V."/>
            <person name="Corradi N."/>
            <person name="Roux C."/>
            <person name="Martin F.M."/>
        </authorList>
    </citation>
    <scope>NUCLEOTIDE SEQUENCE [LARGE SCALE GENOMIC DNA]</scope>
    <source>
        <strain evidence="1 2">DAOM 227022</strain>
    </source>
</reference>
<dbReference type="Proteomes" id="UP000265703">
    <property type="component" value="Unassembled WGS sequence"/>
</dbReference>
<protein>
    <submittedName>
        <fullName evidence="1">Uncharacterized protein</fullName>
    </submittedName>
</protein>
<name>A0A397S7A5_9GLOM</name>
<dbReference type="STRING" id="658196.A0A397S7A5"/>
<dbReference type="EMBL" id="QKYT01001114">
    <property type="protein sequence ID" value="RIA79867.1"/>
    <property type="molecule type" value="Genomic_DNA"/>
</dbReference>
<dbReference type="PANTHER" id="PTHR35871">
    <property type="entry name" value="EXPRESSED PROTEIN"/>
    <property type="match status" value="1"/>
</dbReference>
<evidence type="ECO:0000313" key="2">
    <source>
        <dbReference type="Proteomes" id="UP000265703"/>
    </source>
</evidence>
<dbReference type="OrthoDB" id="10044727at2759"/>